<dbReference type="Proteomes" id="UP001064489">
    <property type="component" value="Chromosome 2"/>
</dbReference>
<accession>A0AAD5NJL1</accession>
<sequence length="194" mass="22761">MASDILHRLEFSDNLGSTMQRLMNSYLIPLLLASDINKQNQNTLRKHATTYLNFLTKSICIIPRRLFSQLTKDTTEQQQQLTNDLFGTYILFLCCFDLLSPHLSSMSYEDVENERFRVLNNLRRFDLDRKSYDSMLARVFLDAMSHMVKCVALWQKKDDGVYWKMIGLIKEASCCFRVLVLLRSGFRFKYQSSP</sequence>
<evidence type="ECO:0000259" key="1">
    <source>
        <dbReference type="Pfam" id="PF25110"/>
    </source>
</evidence>
<name>A0AAD5NJL1_ACENE</name>
<dbReference type="AlphaFoldDB" id="A0AAD5NJL1"/>
<gene>
    <name evidence="2" type="ORF">LWI28_013577</name>
</gene>
<organism evidence="2 3">
    <name type="scientific">Acer negundo</name>
    <name type="common">Box elder</name>
    <dbReference type="NCBI Taxonomy" id="4023"/>
    <lineage>
        <taxon>Eukaryota</taxon>
        <taxon>Viridiplantae</taxon>
        <taxon>Streptophyta</taxon>
        <taxon>Embryophyta</taxon>
        <taxon>Tracheophyta</taxon>
        <taxon>Spermatophyta</taxon>
        <taxon>Magnoliopsida</taxon>
        <taxon>eudicotyledons</taxon>
        <taxon>Gunneridae</taxon>
        <taxon>Pentapetalae</taxon>
        <taxon>rosids</taxon>
        <taxon>malvids</taxon>
        <taxon>Sapindales</taxon>
        <taxon>Sapindaceae</taxon>
        <taxon>Hippocastanoideae</taxon>
        <taxon>Acereae</taxon>
        <taxon>Acer</taxon>
    </lineage>
</organism>
<evidence type="ECO:0000313" key="2">
    <source>
        <dbReference type="EMBL" id="KAI9161007.1"/>
    </source>
</evidence>
<proteinExistence type="predicted"/>
<reference evidence="2" key="2">
    <citation type="submission" date="2023-02" db="EMBL/GenBank/DDBJ databases">
        <authorList>
            <person name="Swenson N.G."/>
            <person name="Wegrzyn J.L."/>
            <person name="Mcevoy S.L."/>
        </authorList>
    </citation>
    <scope>NUCLEOTIDE SEQUENCE</scope>
    <source>
        <strain evidence="2">91603</strain>
        <tissue evidence="2">Leaf</tissue>
    </source>
</reference>
<dbReference type="EMBL" id="JAJSOW010000106">
    <property type="protein sequence ID" value="KAI9161007.1"/>
    <property type="molecule type" value="Genomic_DNA"/>
</dbReference>
<protein>
    <recommendedName>
        <fullName evidence="1">Separase-like TPR repeats region domain-containing protein</fullName>
    </recommendedName>
</protein>
<evidence type="ECO:0000313" key="3">
    <source>
        <dbReference type="Proteomes" id="UP001064489"/>
    </source>
</evidence>
<feature type="domain" description="Separase-like TPR repeats region" evidence="1">
    <location>
        <begin position="3"/>
        <end position="123"/>
    </location>
</feature>
<dbReference type="Pfam" id="PF25110">
    <property type="entry name" value="TPR_ESP1"/>
    <property type="match status" value="1"/>
</dbReference>
<keyword evidence="3" id="KW-1185">Reference proteome</keyword>
<reference evidence="2" key="1">
    <citation type="journal article" date="2022" name="Plant J.">
        <title>Strategies of tolerance reflected in two North American maple genomes.</title>
        <authorList>
            <person name="McEvoy S.L."/>
            <person name="Sezen U.U."/>
            <person name="Trouern-Trend A."/>
            <person name="McMahon S.M."/>
            <person name="Schaberg P.G."/>
            <person name="Yang J."/>
            <person name="Wegrzyn J.L."/>
            <person name="Swenson N.G."/>
        </authorList>
    </citation>
    <scope>NUCLEOTIDE SEQUENCE</scope>
    <source>
        <strain evidence="2">91603</strain>
    </source>
</reference>
<comment type="caution">
    <text evidence="2">The sequence shown here is derived from an EMBL/GenBank/DDBJ whole genome shotgun (WGS) entry which is preliminary data.</text>
</comment>
<dbReference type="InterPro" id="IPR056933">
    <property type="entry name" value="TPR_ESP1"/>
</dbReference>